<dbReference type="PANTHER" id="PTHR23075:SF0">
    <property type="entry name" value="ATPASE FAMILY AAA DOMAIN-CONTAINING PROTEIN 3"/>
    <property type="match status" value="1"/>
</dbReference>
<feature type="domain" description="Tox-PL" evidence="5">
    <location>
        <begin position="1514"/>
        <end position="1566"/>
    </location>
</feature>
<feature type="region of interest" description="Disordered" evidence="3">
    <location>
        <begin position="1756"/>
        <end position="1836"/>
    </location>
</feature>
<feature type="region of interest" description="Disordered" evidence="3">
    <location>
        <begin position="3358"/>
        <end position="3383"/>
    </location>
</feature>
<name>A0ABV6MHS0_9ACTN</name>
<sequence length="4137" mass="437891">MDTPIPTWLNYILEFFVGQRWPIGSESGMRAHSSEWENLRDVLDSAREKVVQQRSQIPDVLSGEFADGVDESLKNVIQNIDNLRSTAEDMRKDLKNGAADLQEAKIMIVVQLALLAIQLAWLIASLFGALAIPAVIAGFRAIITAILRQIFVEVAQELAQEPLLMLIIQAVQDHRDYREGINWEAIRQAAIQTVIQASAAGLTNFGASSLIGAAARRLTHVDRKLPDGTLFIKDNWAFRSGAIFTKGAAQAAVAIPAEMAGQAAVGAPIEARWGTATSAFVSGLHESNAATPTQALESVNLPSATGWDNAFRPLPDDGTPTDGENTPDTTDDKLPSRDTDSPSDEDDAKAIGDADSVISNDTTVIGDDDSVMGDDDRDTSSWVGDLSEQRLLGDDAASIWSDDDSRDWATDDEDDRILDYASGNLLPGNGAVPGLIGLGLGLQTHQQVGGGQHARSTDGQGTSGGATSATGQGGRAQAGNGETQLPNSTVGVGSGGDGALPGSAVTESVGDVAQGATVAQASGGAGAVDTVGAQAGGGAGAVGAVGGQAGAEGTRGDGAEGTRGTGEQQDVRTADLTRPTTGTGTVAGVDGAANGVPATESVGDNTSRTSEGRTGGEGRPSEQVGGHAGSPSGAPSGSDTPSSKANGDGVDRDRDAVADGSRRAASSTAPGIGGVEGGPVVRDGLTQDVRADSETPDLTDHRQAGREGVVTRDTSDNARLGQQVGGSSGGVTAGQSSDSSQRSGDGSGRGESAQRGGENTSNRQSETQLRAGEGNRGADGGRASDGARDEGSRTADPARAATASRGAAADSLPVTSSAHEGPSQDSSTRTITSESTTVPTTNDDPVDAGEPVAGERTAEQFADTSGGPPPTVSIDGGQQQLVQDNGGQGVPFDPVRDSHGAPVPAAPAGSVAGANSANPAGDSAGQNTTGRGTQNVQLDSRAPASSDASTPRVTTAPPASTSSPATAAPPASTSSPVSQSSPADDSGLSRQPKSLTDFLTSQDGIETEDASVADPISVETRDGAAEVGDGAVTSRSTGPDQRVPVAEQPRQPTAEVPANTPERTAKESARQPGDSATGRPAAPATESTNPLRPTETRGDPIRDGVARADRPRTVQDDDAVVVVPVPPIVTGLPGGPDTALRSTGRGEETAPGFTEPESAADPTTGDHSRSDSGSRSAVDRANELFGVADRAMRLLSRSHLPGLIGAAVEGSGDNRVLSVRTDRGSEALGTDTGHIPLRLMDQLPSGTPDGSVLSLRDGADGAELTVLRNADDDSLAAQLSGAVAAWMQRRPGPDGLRRDGVDRAAAIEGIRWELRIMQLRPYRRADHLGRAGWLIRPDGKVAASTLVNGSSRDAAAARLETLLAANESVLGDATERLTAAVLLRDEVRQTAPTALPGIPGHGDGPVTTVRPPSAPPMALTAGGVVGAGPVDRAGWVPVGSRVNVDRFLSRHPDLAVDRVNPERSYTNCVFASIVAALAWRFGRMGIGGRFVAPASVATEVETLAWFAGKGLRDVEGIEAVEAAMADASVGASGIVVVNGADSAVAHAFNVFRDDDGGVVFWDGQVGGQASAPPEVSRVRFVVTDGVVPDPVSPQISPPRLSAVGDGQDLAAGPRTETDAARSTPPAVTPTALAGTLRQQQETVAAREQDWRAAVARQRDGENRIALERRAAEERASLRQEARRTAEQVAQETDKLRAAERTTAKVEAGERSNRRATLQAEAEQRETERRQAEQARQAEQVLLKTVYEQTRQRAAEREAERVAEAAQEARRQRDEQREAQRELADRDSAQADAQQQREQARQEAARQEQARAAERNAERAAAASVAQRHREQQAHDESLLADAEKRWETFVETAQQAEEARSLAEREASPEISRLDAADERARQAEEARMLAERHEINSRRDQEAAWRAEEVHDTVQGQAREREGTQLADDVARTQGLLDDARSAVTETEALLAAAEAEASIGNSTFASTAGPATPWYFADGALGELTIAEVRPMGDVTLSETLNQLKVDLRTPRESRTSDIEMGRRQPPADLDLGTEQQARRIRDRVSREISDLLSSPKRDKSTSESEAADQNRDRWERALFDGLTFSAGDRLIWIRPVPHRPRPAPPERSDGPRKYGVSFGSTGIGQERSISQQVSFDGGPEGTFVISTEHASRLMVGLPTFTASVGQELNSSTSDTVLSGRKLFVSDSTKFNSGVEFQVFVNGVRWGQTSTTGPGFLDISLPSAYARSAPVSPQSAPPDRTIEDWRSRPVSQARETLNAIGMTPLVTGLHRALSKELSADVAAAVAEQSQRYLLNERTMRNRGRWALTNGDQTGRIREGSGPGGFDGHVAVALGIRELRLMDIADGVTIREDLGVVRSSSSQVSMEANVGVGTTPSILRITHLGDEPGDEETGNVTRTTGAVKFGGGVARETERSLDIRETTGNHTVLTYQIDQARYRAVLGMNVEIHNGKQVTKFNGDLVSELGVSKKEANQFERALYGKPFSGDFNRAATGRPPAKIEPPKVKADAKTPATGVKTPAAAETQRAPKPATPEEIRRVLPETVDGAPQARKSYVPRSGSGREPMALAMRRGRGLGVAAHQPGSERVAELIRLVLAERTGVADLDAAASRRIALKTGRATMEADPTRFQAGRKFTVTVGSRRFEVMVTSHQLELLDTDIEQLSVNERAVKGDKISGSQSGGYSIQGQAGGYPSFLFGDPTIHPKTPATPDYPETHHRGSLGAPRAALTGSVAWSNDQGLSQEVKEYSRTETTGNTVAYRYRTVHEVSIRERPTDGDLGKSDTWLIGGDPAEGVTTKYNVPVEHVPTGEASRSADELREAGKVEKYTRDDHEAAQAEPESRAQAEPESKAQAEPESKAQAEPESKGKGVASGAPPKRDPWRPGGEDSHVPLDVEGTAGVYPAFRNIPEVAATAAQQYQQLNGFSDDWFKDPMNWPDDILEMSAATDLNSGFVDGVTDDGWIQTLPRHDGYEQGIKIRIRLFDDGLEHEHSGDGAVELEHYRQSAVSHDSSGQWSLSGGGKFGVGGQYQNYNAVADRPYEQGRVGGGLDGEWETQIGGSQERGRGATDITRATYKDLVHRYHGAAVFEISAFRRKGDKHETTSPVYLDVKDALDLLVEDRVADDLGLSRPEHDQRVGSPRTILDRQSLLAEAHAERMKAPAVAEKILQRLREHRLVPADPSAPSPLGRAVMKRFSSRGLAAQVLLSSRGVYGWFPVPGPYTGRYLWVQVVANVGQDPISDRPREKVNLTLRGETKNTDWKGFSSGTEKEAKFDFHGRGAWSETRERAGLQGHLEGTWSNSHQKGTQSEEKDIFRVSPKVSHEFDHDVDFRIYMAMSSNVPNWIRYMVESVRGVIFQLPGPPAPGRLETSRSEGQVEAGRSDRQVEHAPQLYDWTEQHSANGEVRLLVPRYLTRDAAEPAAEWRKIHESAPSKTADVPAEGQAVVPPPEDQQVIRWADTAPEPPELNTQLIADPQLHPRDVSRISDTFQRWAGLVHPSNSAVMRQALRGWSGLTRSAGYRPKLDSVELDSREPAQIDPANVVSQLVTHYTSITMVRSNMKALLAHNYPVPGTGITLGINLRGGEYLTLAGRPVANKQKARRYQQADAGPVSTSSRSRGSGWAVGPQGGGPFRSLRFMGYSGPGAGPNSERGADDSAELGEVVERNVEGNQNLYRYRYHATLVIKGPKGNLLIDLDQALTAERATPPPPPPGTRQAMATDTGANVPAVTSLDPTELMPGVWPTTESVDRSAELLPAPVPGPSGPAEAGPSGGVAGAGPVDRRGWVLVGPRVNAGAVLREAPYLAVDRVNPERSSTNCVFTAIVGDLLRRTGGRVGFVAPTSVATEVEVLSWYARRELRDVAGLDAVKAAMEDSGTSRDAAGFVVVDGVDGGVAHAFRVFRDADGRPVFWDDQIGGQARAPAEVSRVRFVATDGVVVDPAAPDPDAAVVSGPDGGRPDLAGQGGDAATAPQTSAATPVAGRGAAVDVVRELYAGLPAFRAPAGVSGLDRSLAAAAWQDSPGAVRWVVAMAEARVPAVDVPGLVQTTPVRSQEPAPQESAQEIPQQRQQRDEAAARRARLLTDLTASTTGSGASTAGDQRSGVGPTEPLHRQVEAEPGVSAGTNPRVVGVVDAPVVVVRRGP</sequence>
<organism evidence="7 8">
    <name type="scientific">Phytohabitans kaempferiae</name>
    <dbReference type="NCBI Taxonomy" id="1620943"/>
    <lineage>
        <taxon>Bacteria</taxon>
        <taxon>Bacillati</taxon>
        <taxon>Actinomycetota</taxon>
        <taxon>Actinomycetes</taxon>
        <taxon>Micromonosporales</taxon>
        <taxon>Micromonosporaceae</taxon>
    </lineage>
</organism>
<keyword evidence="1 2" id="KW-0175">Coiled coil</keyword>
<accession>A0ABV6MHS0</accession>
<feature type="compositionally biased region" description="Low complexity" evidence="3">
    <location>
        <begin position="900"/>
        <end position="921"/>
    </location>
</feature>
<keyword evidence="4" id="KW-1133">Transmembrane helix</keyword>
<feature type="region of interest" description="Disordered" evidence="3">
    <location>
        <begin position="2793"/>
        <end position="2892"/>
    </location>
</feature>
<feature type="region of interest" description="Disordered" evidence="3">
    <location>
        <begin position="303"/>
        <end position="385"/>
    </location>
</feature>
<dbReference type="InterPro" id="IPR028908">
    <property type="entry name" value="Tox-PL_dom"/>
</dbReference>
<feature type="compositionally biased region" description="Acidic residues" evidence="3">
    <location>
        <begin position="366"/>
        <end position="377"/>
    </location>
</feature>
<feature type="compositionally biased region" description="Low complexity" evidence="3">
    <location>
        <begin position="576"/>
        <end position="598"/>
    </location>
</feature>
<evidence type="ECO:0000313" key="7">
    <source>
        <dbReference type="EMBL" id="MFC0534109.1"/>
    </source>
</evidence>
<evidence type="ECO:0000259" key="5">
    <source>
        <dbReference type="Pfam" id="PF15644"/>
    </source>
</evidence>
<feature type="compositionally biased region" description="Basic and acidic residues" evidence="3">
    <location>
        <begin position="330"/>
        <end position="340"/>
    </location>
</feature>
<dbReference type="Pfam" id="PF15644">
    <property type="entry name" value="Gln_amidase"/>
    <property type="match status" value="1"/>
</dbReference>
<feature type="compositionally biased region" description="Low complexity" evidence="3">
    <location>
        <begin position="733"/>
        <end position="744"/>
    </location>
</feature>
<feature type="region of interest" description="Disordered" evidence="3">
    <location>
        <begin position="3290"/>
        <end position="3309"/>
    </location>
</feature>
<feature type="non-terminal residue" evidence="7">
    <location>
        <position position="4137"/>
    </location>
</feature>
<feature type="compositionally biased region" description="Low complexity" evidence="3">
    <location>
        <begin position="629"/>
        <end position="643"/>
    </location>
</feature>
<feature type="compositionally biased region" description="Polar residues" evidence="3">
    <location>
        <begin position="988"/>
        <end position="1004"/>
    </location>
</feature>
<feature type="compositionally biased region" description="Low complexity" evidence="3">
    <location>
        <begin position="3962"/>
        <end position="3975"/>
    </location>
</feature>
<feature type="transmembrane region" description="Helical" evidence="4">
    <location>
        <begin position="112"/>
        <end position="139"/>
    </location>
</feature>
<protein>
    <submittedName>
        <fullName evidence="7">Toxin glutamine deamidase domain-containing protein</fullName>
    </submittedName>
</protein>
<feature type="region of interest" description="Disordered" evidence="3">
    <location>
        <begin position="1589"/>
        <end position="1628"/>
    </location>
</feature>
<evidence type="ECO:0000256" key="3">
    <source>
        <dbReference type="SAM" id="MobiDB-lite"/>
    </source>
</evidence>
<feature type="domain" description="Outer membrane channel protein CpnT-like N-terminal" evidence="6">
    <location>
        <begin position="10"/>
        <end position="132"/>
    </location>
</feature>
<feature type="compositionally biased region" description="Basic and acidic residues" evidence="3">
    <location>
        <begin position="2010"/>
        <end position="2025"/>
    </location>
</feature>
<feature type="compositionally biased region" description="Gly residues" evidence="3">
    <location>
        <begin position="541"/>
        <end position="550"/>
    </location>
</feature>
<feature type="region of interest" description="Disordered" evidence="3">
    <location>
        <begin position="3937"/>
        <end position="3975"/>
    </location>
</feature>
<feature type="compositionally biased region" description="Basic and acidic residues" evidence="3">
    <location>
        <begin position="610"/>
        <end position="620"/>
    </location>
</feature>
<feature type="compositionally biased region" description="Low complexity" evidence="3">
    <location>
        <begin position="826"/>
        <end position="843"/>
    </location>
</feature>
<evidence type="ECO:0000313" key="8">
    <source>
        <dbReference type="Proteomes" id="UP001589867"/>
    </source>
</evidence>
<feature type="region of interest" description="Disordered" evidence="3">
    <location>
        <begin position="541"/>
        <end position="1177"/>
    </location>
</feature>
<feature type="compositionally biased region" description="Basic and acidic residues" evidence="3">
    <location>
        <begin position="1827"/>
        <end position="1836"/>
    </location>
</feature>
<feature type="region of interest" description="Disordered" evidence="3">
    <location>
        <begin position="3426"/>
        <end position="3445"/>
    </location>
</feature>
<feature type="compositionally biased region" description="Basic and acidic residues" evidence="3">
    <location>
        <begin position="1164"/>
        <end position="1177"/>
    </location>
</feature>
<feature type="compositionally biased region" description="Basic and acidic residues" evidence="3">
    <location>
        <begin position="2875"/>
        <end position="2891"/>
    </location>
</feature>
<keyword evidence="8" id="KW-1185">Reference proteome</keyword>
<dbReference type="Proteomes" id="UP001589867">
    <property type="component" value="Unassembled WGS sequence"/>
</dbReference>
<feature type="compositionally biased region" description="Polar residues" evidence="3">
    <location>
        <begin position="876"/>
        <end position="885"/>
    </location>
</feature>
<feature type="region of interest" description="Disordered" evidence="3">
    <location>
        <begin position="2010"/>
        <end position="2073"/>
    </location>
</feature>
<dbReference type="InterPro" id="IPR057746">
    <property type="entry name" value="CpnT-like_N"/>
</dbReference>
<feature type="compositionally biased region" description="Basic and acidic residues" evidence="3">
    <location>
        <begin position="2812"/>
        <end position="2866"/>
    </location>
</feature>
<feature type="compositionally biased region" description="Low complexity" evidence="3">
    <location>
        <begin position="4076"/>
        <end position="4093"/>
    </location>
</feature>
<evidence type="ECO:0000259" key="6">
    <source>
        <dbReference type="Pfam" id="PF25547"/>
    </source>
</evidence>
<feature type="region of interest" description="Disordered" evidence="3">
    <location>
        <begin position="2494"/>
        <end position="2535"/>
    </location>
</feature>
<feature type="compositionally biased region" description="Basic and acidic residues" evidence="3">
    <location>
        <begin position="1677"/>
        <end position="1712"/>
    </location>
</feature>
<keyword evidence="4" id="KW-0472">Membrane</keyword>
<gene>
    <name evidence="7" type="ORF">ACFFIA_41595</name>
</gene>
<dbReference type="PANTHER" id="PTHR23075">
    <property type="entry name" value="PUTATIVE ATP-ASE"/>
    <property type="match status" value="1"/>
</dbReference>
<feature type="compositionally biased region" description="Polar residues" evidence="3">
    <location>
        <begin position="924"/>
        <end position="938"/>
    </location>
</feature>
<evidence type="ECO:0000256" key="1">
    <source>
        <dbReference type="ARBA" id="ARBA00023054"/>
    </source>
</evidence>
<feature type="region of interest" description="Disordered" evidence="3">
    <location>
        <begin position="445"/>
        <end position="506"/>
    </location>
</feature>
<feature type="compositionally biased region" description="Low complexity" evidence="3">
    <location>
        <begin position="3937"/>
        <end position="3947"/>
    </location>
</feature>
<feature type="compositionally biased region" description="Basic and acidic residues" evidence="3">
    <location>
        <begin position="689"/>
        <end position="716"/>
    </location>
</feature>
<evidence type="ECO:0000256" key="2">
    <source>
        <dbReference type="SAM" id="Coils"/>
    </source>
</evidence>
<dbReference type="EMBL" id="JBHLUH010000102">
    <property type="protein sequence ID" value="MFC0534109.1"/>
    <property type="molecule type" value="Genomic_DNA"/>
</dbReference>
<evidence type="ECO:0000256" key="4">
    <source>
        <dbReference type="SAM" id="Phobius"/>
    </source>
</evidence>
<reference evidence="7 8" key="1">
    <citation type="submission" date="2024-09" db="EMBL/GenBank/DDBJ databases">
        <authorList>
            <person name="Sun Q."/>
            <person name="Mori K."/>
        </authorList>
    </citation>
    <scope>NUCLEOTIDE SEQUENCE [LARGE SCALE GENOMIC DNA]</scope>
    <source>
        <strain evidence="7 8">TBRC 3947</strain>
    </source>
</reference>
<feature type="compositionally biased region" description="Basic and acidic residues" evidence="3">
    <location>
        <begin position="1756"/>
        <end position="1788"/>
    </location>
</feature>
<feature type="compositionally biased region" description="Low complexity" evidence="3">
    <location>
        <begin position="948"/>
        <end position="983"/>
    </location>
</feature>
<feature type="compositionally biased region" description="Low complexity" evidence="3">
    <location>
        <begin position="794"/>
        <end position="811"/>
    </location>
</feature>
<feature type="coiled-coil region" evidence="2">
    <location>
        <begin position="73"/>
        <end position="104"/>
    </location>
</feature>
<keyword evidence="4" id="KW-0812">Transmembrane</keyword>
<feature type="compositionally biased region" description="Low complexity" evidence="3">
    <location>
        <begin position="457"/>
        <end position="470"/>
    </location>
</feature>
<feature type="compositionally biased region" description="Basic and acidic residues" evidence="3">
    <location>
        <begin position="649"/>
        <end position="662"/>
    </location>
</feature>
<feature type="compositionally biased region" description="Polar residues" evidence="3">
    <location>
        <begin position="482"/>
        <end position="491"/>
    </location>
</feature>
<feature type="compositionally biased region" description="Basic and acidic residues" evidence="3">
    <location>
        <begin position="1721"/>
        <end position="1732"/>
    </location>
</feature>
<feature type="region of interest" description="Disordered" evidence="3">
    <location>
        <begin position="3750"/>
        <end position="3772"/>
    </location>
</feature>
<feature type="compositionally biased region" description="Polar residues" evidence="3">
    <location>
        <begin position="3295"/>
        <end position="3304"/>
    </location>
</feature>
<feature type="compositionally biased region" description="Basic and acidic residues" evidence="3">
    <location>
        <begin position="2039"/>
        <end position="2073"/>
    </location>
</feature>
<feature type="region of interest" description="Disordered" evidence="3">
    <location>
        <begin position="3598"/>
        <end position="3653"/>
    </location>
</feature>
<feature type="compositionally biased region" description="Basic and acidic residues" evidence="3">
    <location>
        <begin position="1797"/>
        <end position="1817"/>
    </location>
</feature>
<proteinExistence type="predicted"/>
<feature type="compositionally biased region" description="Low complexity" evidence="3">
    <location>
        <begin position="1120"/>
        <end position="1131"/>
    </location>
</feature>
<dbReference type="RefSeq" id="WP_377262532.1">
    <property type="nucleotide sequence ID" value="NZ_JBHLUH010000102.1"/>
</dbReference>
<feature type="region of interest" description="Disordered" evidence="3">
    <location>
        <begin position="4040"/>
        <end position="4122"/>
    </location>
</feature>
<feature type="compositionally biased region" description="Polar residues" evidence="3">
    <location>
        <begin position="757"/>
        <end position="768"/>
    </location>
</feature>
<feature type="region of interest" description="Disordered" evidence="3">
    <location>
        <begin position="1857"/>
        <end position="1876"/>
    </location>
</feature>
<feature type="region of interest" description="Disordered" evidence="3">
    <location>
        <begin position="1677"/>
        <end position="1735"/>
    </location>
</feature>
<dbReference type="Pfam" id="PF25547">
    <property type="entry name" value="WXG100_2"/>
    <property type="match status" value="1"/>
</dbReference>
<feature type="compositionally biased region" description="Gly residues" evidence="3">
    <location>
        <begin position="723"/>
        <end position="732"/>
    </location>
</feature>
<feature type="compositionally biased region" description="Basic and acidic residues" evidence="3">
    <location>
        <begin position="1094"/>
        <end position="1115"/>
    </location>
</feature>
<comment type="caution">
    <text evidence="7">The sequence shown here is derived from an EMBL/GenBank/DDBJ whole genome shotgun (WGS) entry which is preliminary data.</text>
</comment>